<evidence type="ECO:0000256" key="5">
    <source>
        <dbReference type="ARBA" id="ARBA00022798"/>
    </source>
</evidence>
<evidence type="ECO:0000259" key="9">
    <source>
        <dbReference type="Pfam" id="PF00370"/>
    </source>
</evidence>
<dbReference type="InterPro" id="IPR018483">
    <property type="entry name" value="Carb_kinase_FGGY_CS"/>
</dbReference>
<evidence type="ECO:0000256" key="6">
    <source>
        <dbReference type="ARBA" id="ARBA00022840"/>
    </source>
</evidence>
<dbReference type="Gene3D" id="3.30.420.40">
    <property type="match status" value="2"/>
</dbReference>
<gene>
    <name evidence="11" type="primary">glpK</name>
    <name evidence="11" type="ORF">ACFPOG_23905</name>
</gene>
<dbReference type="EMBL" id="JBHSMJ010000031">
    <property type="protein sequence ID" value="MFC5451284.1"/>
    <property type="molecule type" value="Genomic_DNA"/>
</dbReference>
<dbReference type="PIRSF" id="PIRSF000538">
    <property type="entry name" value="GlpK"/>
    <property type="match status" value="1"/>
</dbReference>
<dbReference type="InterPro" id="IPR005999">
    <property type="entry name" value="Glycerol_kin"/>
</dbReference>
<evidence type="ECO:0000256" key="8">
    <source>
        <dbReference type="RuleBase" id="RU003733"/>
    </source>
</evidence>
<dbReference type="PROSITE" id="PS00445">
    <property type="entry name" value="FGGY_KINASES_2"/>
    <property type="match status" value="1"/>
</dbReference>
<keyword evidence="5" id="KW-0319">Glycerol metabolism</keyword>
<evidence type="ECO:0000256" key="4">
    <source>
        <dbReference type="ARBA" id="ARBA00022777"/>
    </source>
</evidence>
<keyword evidence="2 8" id="KW-0808">Transferase</keyword>
<keyword evidence="4 8" id="KW-0418">Kinase</keyword>
<name>A0ABW0KD35_9BACL</name>
<evidence type="ECO:0000256" key="2">
    <source>
        <dbReference type="ARBA" id="ARBA00022679"/>
    </source>
</evidence>
<dbReference type="PANTHER" id="PTHR10196">
    <property type="entry name" value="SUGAR KINASE"/>
    <property type="match status" value="1"/>
</dbReference>
<dbReference type="InterPro" id="IPR018485">
    <property type="entry name" value="FGGY_C"/>
</dbReference>
<feature type="domain" description="Carbohydrate kinase FGGY C-terminal" evidence="10">
    <location>
        <begin position="261"/>
        <end position="447"/>
    </location>
</feature>
<proteinExistence type="inferred from homology"/>
<evidence type="ECO:0000313" key="11">
    <source>
        <dbReference type="EMBL" id="MFC5451284.1"/>
    </source>
</evidence>
<dbReference type="SUPFAM" id="SSF53067">
    <property type="entry name" value="Actin-like ATPase domain"/>
    <property type="match status" value="2"/>
</dbReference>
<dbReference type="Proteomes" id="UP001596044">
    <property type="component" value="Unassembled WGS sequence"/>
</dbReference>
<evidence type="ECO:0000313" key="12">
    <source>
        <dbReference type="Proteomes" id="UP001596044"/>
    </source>
</evidence>
<evidence type="ECO:0000256" key="7">
    <source>
        <dbReference type="ARBA" id="ARBA00043149"/>
    </source>
</evidence>
<reference evidence="12" key="1">
    <citation type="journal article" date="2019" name="Int. J. Syst. Evol. Microbiol.">
        <title>The Global Catalogue of Microorganisms (GCM) 10K type strain sequencing project: providing services to taxonomists for standard genome sequencing and annotation.</title>
        <authorList>
            <consortium name="The Broad Institute Genomics Platform"/>
            <consortium name="The Broad Institute Genome Sequencing Center for Infectious Disease"/>
            <person name="Wu L."/>
            <person name="Ma J."/>
        </authorList>
    </citation>
    <scope>NUCLEOTIDE SEQUENCE [LARGE SCALE GENOMIC DNA]</scope>
    <source>
        <strain evidence="12">KACC 11904</strain>
    </source>
</reference>
<dbReference type="InterPro" id="IPR000577">
    <property type="entry name" value="Carb_kinase_FGGY"/>
</dbReference>
<keyword evidence="3" id="KW-0547">Nucleotide-binding</keyword>
<keyword evidence="12" id="KW-1185">Reference proteome</keyword>
<comment type="caution">
    <text evidence="11">The sequence shown here is derived from an EMBL/GenBank/DDBJ whole genome shotgun (WGS) entry which is preliminary data.</text>
</comment>
<dbReference type="CDD" id="cd07769">
    <property type="entry name" value="ASKHA_NBD_FGGY_GK"/>
    <property type="match status" value="1"/>
</dbReference>
<evidence type="ECO:0000256" key="1">
    <source>
        <dbReference type="ARBA" id="ARBA00009156"/>
    </source>
</evidence>
<dbReference type="NCBIfam" id="NF000756">
    <property type="entry name" value="PRK00047.1"/>
    <property type="match status" value="1"/>
</dbReference>
<dbReference type="InterPro" id="IPR043129">
    <property type="entry name" value="ATPase_NBD"/>
</dbReference>
<keyword evidence="6" id="KW-0067">ATP-binding</keyword>
<comment type="similarity">
    <text evidence="1 8">Belongs to the FGGY kinase family.</text>
</comment>
<feature type="domain" description="Carbohydrate kinase FGGY N-terminal" evidence="9">
    <location>
        <begin position="5"/>
        <end position="251"/>
    </location>
</feature>
<sequence length="514" mass="55983">MEKFILAIDQSTSGTKALVIHQDGKIVAKSAAEHQQIYPAPGWVEHDPDEIYENVKRTAQEALKLAGISAVQLAALTITNQRETAVMWDRTTGKPIHHAIVWQCQRTADECAALQEAGFAPLVRSATGLMLDPYFSASKWHWMLRNAEEARTLLAQGKLLAGTMDSWLVWKLTGGNVHATDYTNASRTSLFNIYSLQWDAAMCDLFGVPLEVLPVVKSSDDLFGCTADIDLWPEAVPISGVIGDSQAALFGQQCWEPGMAKATYGTGTSVLMNVGGKPALSEQGLVSAIAWGRDGQIEYALEAVIRVSGDSIKWVRDNLGLFRSFAEMGELLAQAPRNEGVYLVPAFVGLGAPYWDPYARAAITGMHRSTGKPHIIRAALESIAYQVRDAVELMQAETGIRLKVLRADGGASDNAVLMQFQADLLDIHVAKSDIAELSAMGSVYLGGLGVGFWRSVEEIPTRHLSYHAYEPSMDMHERETHYTGWKRAVAAVLRSDAKAEATSRGVNHNEGVGT</sequence>
<dbReference type="NCBIfam" id="TIGR01311">
    <property type="entry name" value="glycerol_kin"/>
    <property type="match status" value="1"/>
</dbReference>
<dbReference type="RefSeq" id="WP_270878066.1">
    <property type="nucleotide sequence ID" value="NZ_JAQFVF010000015.1"/>
</dbReference>
<dbReference type="Pfam" id="PF00370">
    <property type="entry name" value="FGGY_N"/>
    <property type="match status" value="1"/>
</dbReference>
<accession>A0ABW0KD35</accession>
<dbReference type="Pfam" id="PF02782">
    <property type="entry name" value="FGGY_C"/>
    <property type="match status" value="1"/>
</dbReference>
<dbReference type="PROSITE" id="PS00933">
    <property type="entry name" value="FGGY_KINASES_1"/>
    <property type="match status" value="1"/>
</dbReference>
<organism evidence="11 12">
    <name type="scientific">Paenibacillus aestuarii</name>
    <dbReference type="NCBI Taxonomy" id="516965"/>
    <lineage>
        <taxon>Bacteria</taxon>
        <taxon>Bacillati</taxon>
        <taxon>Bacillota</taxon>
        <taxon>Bacilli</taxon>
        <taxon>Bacillales</taxon>
        <taxon>Paenibacillaceae</taxon>
        <taxon>Paenibacillus</taxon>
    </lineage>
</organism>
<protein>
    <recommendedName>
        <fullName evidence="7">ATP:glycerol 3-phosphotransferase</fullName>
    </recommendedName>
</protein>
<evidence type="ECO:0000259" key="10">
    <source>
        <dbReference type="Pfam" id="PF02782"/>
    </source>
</evidence>
<dbReference type="GO" id="GO:0004370">
    <property type="term" value="F:glycerol kinase activity"/>
    <property type="evidence" value="ECO:0007669"/>
    <property type="project" value="UniProtKB-EC"/>
</dbReference>
<evidence type="ECO:0000256" key="3">
    <source>
        <dbReference type="ARBA" id="ARBA00022741"/>
    </source>
</evidence>
<dbReference type="PANTHER" id="PTHR10196:SF69">
    <property type="entry name" value="GLYCEROL KINASE"/>
    <property type="match status" value="1"/>
</dbReference>
<dbReference type="InterPro" id="IPR018484">
    <property type="entry name" value="FGGY_N"/>
</dbReference>